<dbReference type="InterPro" id="IPR020846">
    <property type="entry name" value="MFS_dom"/>
</dbReference>
<keyword evidence="3" id="KW-1003">Cell membrane</keyword>
<feature type="transmembrane region" description="Helical" evidence="8">
    <location>
        <begin position="265"/>
        <end position="289"/>
    </location>
</feature>
<dbReference type="PROSITE" id="PS50850">
    <property type="entry name" value="MFS"/>
    <property type="match status" value="1"/>
</dbReference>
<feature type="transmembrane region" description="Helical" evidence="8">
    <location>
        <begin position="442"/>
        <end position="462"/>
    </location>
</feature>
<protein>
    <submittedName>
        <fullName evidence="10">MFS general substrate transporter</fullName>
    </submittedName>
</protein>
<evidence type="ECO:0000256" key="3">
    <source>
        <dbReference type="ARBA" id="ARBA00022475"/>
    </source>
</evidence>
<dbReference type="Pfam" id="PF07690">
    <property type="entry name" value="MFS_1"/>
    <property type="match status" value="1"/>
</dbReference>
<dbReference type="AlphaFoldDB" id="A0A6G1JIX9"/>
<dbReference type="InterPro" id="IPR011701">
    <property type="entry name" value="MFS"/>
</dbReference>
<accession>A0A6G1JIX9</accession>
<comment type="similarity">
    <text evidence="2">Belongs to the major facilitator superfamily.</text>
</comment>
<evidence type="ECO:0000259" key="9">
    <source>
        <dbReference type="PROSITE" id="PS50850"/>
    </source>
</evidence>
<evidence type="ECO:0000313" key="10">
    <source>
        <dbReference type="EMBL" id="KAF2690099.1"/>
    </source>
</evidence>
<dbReference type="EMBL" id="MU005571">
    <property type="protein sequence ID" value="KAF2690099.1"/>
    <property type="molecule type" value="Genomic_DNA"/>
</dbReference>
<feature type="transmembrane region" description="Helical" evidence="8">
    <location>
        <begin position="131"/>
        <end position="152"/>
    </location>
</feature>
<organism evidence="10 11">
    <name type="scientific">Lentithecium fluviatile CBS 122367</name>
    <dbReference type="NCBI Taxonomy" id="1168545"/>
    <lineage>
        <taxon>Eukaryota</taxon>
        <taxon>Fungi</taxon>
        <taxon>Dikarya</taxon>
        <taxon>Ascomycota</taxon>
        <taxon>Pezizomycotina</taxon>
        <taxon>Dothideomycetes</taxon>
        <taxon>Pleosporomycetidae</taxon>
        <taxon>Pleosporales</taxon>
        <taxon>Massarineae</taxon>
        <taxon>Lentitheciaceae</taxon>
        <taxon>Lentithecium</taxon>
    </lineage>
</organism>
<evidence type="ECO:0000256" key="6">
    <source>
        <dbReference type="ARBA" id="ARBA00023136"/>
    </source>
</evidence>
<feature type="transmembrane region" description="Helical" evidence="8">
    <location>
        <begin position="348"/>
        <end position="367"/>
    </location>
</feature>
<evidence type="ECO:0000313" key="11">
    <source>
        <dbReference type="Proteomes" id="UP000799291"/>
    </source>
</evidence>
<proteinExistence type="inferred from homology"/>
<dbReference type="PANTHER" id="PTHR23502">
    <property type="entry name" value="MAJOR FACILITATOR SUPERFAMILY"/>
    <property type="match status" value="1"/>
</dbReference>
<keyword evidence="5 8" id="KW-1133">Transmembrane helix</keyword>
<evidence type="ECO:0000256" key="7">
    <source>
        <dbReference type="SAM" id="MobiDB-lite"/>
    </source>
</evidence>
<dbReference type="PANTHER" id="PTHR23502:SF135">
    <property type="entry name" value="MAJOR FACILITATOR SUPERFAMILY (MFS) PROFILE DOMAIN-CONTAINING PROTEIN-RELATED"/>
    <property type="match status" value="1"/>
</dbReference>
<dbReference type="GO" id="GO:0005886">
    <property type="term" value="C:plasma membrane"/>
    <property type="evidence" value="ECO:0007669"/>
    <property type="project" value="UniProtKB-SubCell"/>
</dbReference>
<name>A0A6G1JIX9_9PLEO</name>
<feature type="transmembrane region" description="Helical" evidence="8">
    <location>
        <begin position="104"/>
        <end position="125"/>
    </location>
</feature>
<dbReference type="FunFam" id="1.20.1250.20:FF:000011">
    <property type="entry name" value="MFS multidrug transporter, putative"/>
    <property type="match status" value="1"/>
</dbReference>
<reference evidence="10" key="1">
    <citation type="journal article" date="2020" name="Stud. Mycol.">
        <title>101 Dothideomycetes genomes: a test case for predicting lifestyles and emergence of pathogens.</title>
        <authorList>
            <person name="Haridas S."/>
            <person name="Albert R."/>
            <person name="Binder M."/>
            <person name="Bloem J."/>
            <person name="Labutti K."/>
            <person name="Salamov A."/>
            <person name="Andreopoulos B."/>
            <person name="Baker S."/>
            <person name="Barry K."/>
            <person name="Bills G."/>
            <person name="Bluhm B."/>
            <person name="Cannon C."/>
            <person name="Castanera R."/>
            <person name="Culley D."/>
            <person name="Daum C."/>
            <person name="Ezra D."/>
            <person name="Gonzalez J."/>
            <person name="Henrissat B."/>
            <person name="Kuo A."/>
            <person name="Liang C."/>
            <person name="Lipzen A."/>
            <person name="Lutzoni F."/>
            <person name="Magnuson J."/>
            <person name="Mondo S."/>
            <person name="Nolan M."/>
            <person name="Ohm R."/>
            <person name="Pangilinan J."/>
            <person name="Park H.-J."/>
            <person name="Ramirez L."/>
            <person name="Alfaro M."/>
            <person name="Sun H."/>
            <person name="Tritt A."/>
            <person name="Yoshinaga Y."/>
            <person name="Zwiers L.-H."/>
            <person name="Turgeon B."/>
            <person name="Goodwin S."/>
            <person name="Spatafora J."/>
            <person name="Crous P."/>
            <person name="Grigoriev I."/>
        </authorList>
    </citation>
    <scope>NUCLEOTIDE SEQUENCE</scope>
    <source>
        <strain evidence="10">CBS 122367</strain>
    </source>
</reference>
<feature type="transmembrane region" description="Helical" evidence="8">
    <location>
        <begin position="164"/>
        <end position="182"/>
    </location>
</feature>
<evidence type="ECO:0000256" key="8">
    <source>
        <dbReference type="SAM" id="Phobius"/>
    </source>
</evidence>
<feature type="transmembrane region" description="Helical" evidence="8">
    <location>
        <begin position="78"/>
        <end position="97"/>
    </location>
</feature>
<evidence type="ECO:0000256" key="4">
    <source>
        <dbReference type="ARBA" id="ARBA00022692"/>
    </source>
</evidence>
<evidence type="ECO:0000256" key="1">
    <source>
        <dbReference type="ARBA" id="ARBA00004651"/>
    </source>
</evidence>
<dbReference type="OrthoDB" id="5296287at2759"/>
<sequence>MSNKTLSQKEQKYDHVVDWDGPDDPANPRNWSKSTKTTHVLCVSAITLCSNLAAVMFAPGAPDLVADFRITNTMVSSLTVSIYILGFVVGPFFLASLSEMYGRLWLYHICNVIYIAFTVGCALSTDAVMFLVFRFICGCAASGPMTIGGGTIADLYKAEERGKAMAMFGLGPLLGPVVGPVIGGFVTQRLSWRWTFWLILILAGVVTTLAIILMRETFEPVLLEHRAAALRIETGDALLQARTHDRSRTPSQLLVRAIMRPMRMLLTSPIVLLLSVYCAFLFGLSYLLFTTFPTVFEETYHFSTEIAGLAYLGLGIGMVVSLGLFAVLSDRVLHQPRGGTLARPELRLILMIWAAPLVPAGFFWYGWSAQAKVHWIVPILGTVVIGLGSFLILMPAQLYLVDAFGIEGAASALAVNTVLRSLFGAMLPLAGPPLYNKLHLGWGNSLLAFIALAFVPVPFLFYKYGEKLRTRFPVQY</sequence>
<dbReference type="Proteomes" id="UP000799291">
    <property type="component" value="Unassembled WGS sequence"/>
</dbReference>
<feature type="transmembrane region" description="Helical" evidence="8">
    <location>
        <begin position="309"/>
        <end position="328"/>
    </location>
</feature>
<feature type="region of interest" description="Disordered" evidence="7">
    <location>
        <begin position="1"/>
        <end position="31"/>
    </location>
</feature>
<feature type="domain" description="Major facilitator superfamily (MFS) profile" evidence="9">
    <location>
        <begin position="37"/>
        <end position="468"/>
    </location>
</feature>
<dbReference type="CDD" id="cd17323">
    <property type="entry name" value="MFS_Tpo1_MDR_like"/>
    <property type="match status" value="1"/>
</dbReference>
<keyword evidence="11" id="KW-1185">Reference proteome</keyword>
<dbReference type="InterPro" id="IPR036259">
    <property type="entry name" value="MFS_trans_sf"/>
</dbReference>
<dbReference type="GO" id="GO:0022857">
    <property type="term" value="F:transmembrane transporter activity"/>
    <property type="evidence" value="ECO:0007669"/>
    <property type="project" value="InterPro"/>
</dbReference>
<keyword evidence="6 8" id="KW-0472">Membrane</keyword>
<feature type="transmembrane region" description="Helical" evidence="8">
    <location>
        <begin position="194"/>
        <end position="214"/>
    </location>
</feature>
<feature type="transmembrane region" description="Helical" evidence="8">
    <location>
        <begin position="373"/>
        <end position="396"/>
    </location>
</feature>
<keyword evidence="4 8" id="KW-0812">Transmembrane</keyword>
<evidence type="ECO:0000256" key="5">
    <source>
        <dbReference type="ARBA" id="ARBA00022989"/>
    </source>
</evidence>
<feature type="transmembrane region" description="Helical" evidence="8">
    <location>
        <begin position="38"/>
        <end position="58"/>
    </location>
</feature>
<evidence type="ECO:0000256" key="2">
    <source>
        <dbReference type="ARBA" id="ARBA00008335"/>
    </source>
</evidence>
<feature type="transmembrane region" description="Helical" evidence="8">
    <location>
        <begin position="408"/>
        <end position="430"/>
    </location>
</feature>
<dbReference type="Gene3D" id="1.20.1250.20">
    <property type="entry name" value="MFS general substrate transporter like domains"/>
    <property type="match status" value="1"/>
</dbReference>
<comment type="subcellular location">
    <subcellularLocation>
        <location evidence="1">Cell membrane</location>
        <topology evidence="1">Multi-pass membrane protein</topology>
    </subcellularLocation>
</comment>
<feature type="compositionally biased region" description="Basic and acidic residues" evidence="7">
    <location>
        <begin position="7"/>
        <end position="18"/>
    </location>
</feature>
<gene>
    <name evidence="10" type="ORF">K458DRAFT_328264</name>
</gene>
<dbReference type="SUPFAM" id="SSF103473">
    <property type="entry name" value="MFS general substrate transporter"/>
    <property type="match status" value="1"/>
</dbReference>